<dbReference type="KEGG" id="cel:CELE_F40G12.6"/>
<evidence type="ECO:0000313" key="5">
    <source>
        <dbReference type="WormBase" id="F40G12.6"/>
    </source>
</evidence>
<gene>
    <name evidence="3" type="ORF">CELE_F40G12.6</name>
    <name evidence="3 5" type="ORF">F40G12.6</name>
</gene>
<dbReference type="UCSC" id="F40G12.6">
    <property type="organism name" value="c. elegans"/>
</dbReference>
<evidence type="ECO:0000256" key="1">
    <source>
        <dbReference type="SAM" id="SignalP"/>
    </source>
</evidence>
<dbReference type="AGR" id="WB:WBGene00009601"/>
<organism evidence="3 4">
    <name type="scientific">Caenorhabditis elegans</name>
    <dbReference type="NCBI Taxonomy" id="6239"/>
    <lineage>
        <taxon>Eukaryota</taxon>
        <taxon>Metazoa</taxon>
        <taxon>Ecdysozoa</taxon>
        <taxon>Nematoda</taxon>
        <taxon>Chromadorea</taxon>
        <taxon>Rhabditida</taxon>
        <taxon>Rhabditina</taxon>
        <taxon>Rhabditomorpha</taxon>
        <taxon>Rhabditoidea</taxon>
        <taxon>Rhabditidae</taxon>
        <taxon>Peloderinae</taxon>
        <taxon>Caenorhabditis</taxon>
    </lineage>
</organism>
<dbReference type="Pfam" id="PF01579">
    <property type="entry name" value="DUF19"/>
    <property type="match status" value="1"/>
</dbReference>
<dbReference type="RefSeq" id="NP_506533.1">
    <property type="nucleotide sequence ID" value="NM_074132.1"/>
</dbReference>
<dbReference type="InterPro" id="IPR002542">
    <property type="entry name" value="T20D4.11-like_dom"/>
</dbReference>
<sequence>MLVYCFIFLLLNSKVNGSSLQNETETIGKCDLLVGQLLSVLTSASDLQGEVNIDSFEKVSSKYTAVTECYGTLKSASAKRLKQLYNWRWEKHYFYAFKMVECFGKIINDQFSGNDSKCDYDITTNNLTKKRETLVSGKLCILSIAKEMCHSAAYSYLKIHYNLLSDTLSIKPENDNCESLHSELIREQCELVEAKIMNFSRKTDDESLSANNTISAESGHLCEVLQQCREDECNFINPEREFEICGVFPSNDTETSGNSTIIELYGALRSPIQVNSEVGTCASIVDEFAFIVSENTISSSPAYEYTLEICKNAVDCYNSLGNETAEEMAKSYLAICDRYQPTG</sequence>
<dbReference type="PANTHER" id="PTHR31897:SF2">
    <property type="entry name" value="DUF19 DOMAIN-CONTAINING PROTEIN"/>
    <property type="match status" value="1"/>
</dbReference>
<dbReference type="HOGENOM" id="CLU_809488_0_0_1"/>
<reference evidence="3 4" key="1">
    <citation type="journal article" date="1998" name="Science">
        <title>Genome sequence of the nematode C. elegans: a platform for investigating biology.</title>
        <authorList>
            <consortium name="The C. elegans sequencing consortium"/>
            <person name="Sulson J.E."/>
            <person name="Waterston R."/>
        </authorList>
    </citation>
    <scope>NUCLEOTIDE SEQUENCE [LARGE SCALE GENOMIC DNA]</scope>
    <source>
        <strain evidence="3 4">Bristol N2</strain>
    </source>
</reference>
<accession>Q20245</accession>
<proteinExistence type="predicted"/>
<dbReference type="AlphaFoldDB" id="Q20245"/>
<dbReference type="InParanoid" id="Q20245"/>
<dbReference type="Proteomes" id="UP000001940">
    <property type="component" value="Chromosome V"/>
</dbReference>
<name>Q20245_CAEEL</name>
<dbReference type="CTD" id="185566"/>
<dbReference type="PANTHER" id="PTHR31897">
    <property type="entry name" value="PROTEIN CBG17011-RELATED"/>
    <property type="match status" value="1"/>
</dbReference>
<dbReference type="Bgee" id="WBGene00009601">
    <property type="expression patterns" value="Expressed in embryo and 2 other cell types or tissues"/>
</dbReference>
<protein>
    <submittedName>
        <fullName evidence="3">T20D4.11-like domain-containing protein</fullName>
    </submittedName>
</protein>
<evidence type="ECO:0000259" key="2">
    <source>
        <dbReference type="Pfam" id="PF01579"/>
    </source>
</evidence>
<dbReference type="PIR" id="T22053">
    <property type="entry name" value="T22053"/>
</dbReference>
<dbReference type="GeneID" id="185566"/>
<feature type="domain" description="T20D4.11-like" evidence="2">
    <location>
        <begin position="23"/>
        <end position="177"/>
    </location>
</feature>
<dbReference type="FunCoup" id="Q20245">
    <property type="interactions" value="5"/>
</dbReference>
<dbReference type="PhylomeDB" id="Q20245"/>
<feature type="signal peptide" evidence="1">
    <location>
        <begin position="1"/>
        <end position="17"/>
    </location>
</feature>
<dbReference type="PaxDb" id="6239-F40G12.6"/>
<dbReference type="EMBL" id="BX284605">
    <property type="protein sequence ID" value="CAB01182.1"/>
    <property type="molecule type" value="Genomic_DNA"/>
</dbReference>
<evidence type="ECO:0000313" key="4">
    <source>
        <dbReference type="Proteomes" id="UP000001940"/>
    </source>
</evidence>
<keyword evidence="1" id="KW-0732">Signal</keyword>
<dbReference type="WormBase" id="F40G12.6">
    <property type="protein sequence ID" value="CE10186"/>
    <property type="gene ID" value="WBGene00009601"/>
</dbReference>
<evidence type="ECO:0000313" key="3">
    <source>
        <dbReference type="EMBL" id="CAB01182.1"/>
    </source>
</evidence>
<feature type="chain" id="PRO_5004198891" evidence="1">
    <location>
        <begin position="18"/>
        <end position="343"/>
    </location>
</feature>
<keyword evidence="4" id="KW-1185">Reference proteome</keyword>